<reference evidence="1 2" key="1">
    <citation type="journal article" date="2020" name="BMC Genomics">
        <title>Intraspecific diversification of the crop wild relative Brassica cretica Lam. using demographic model selection.</title>
        <authorList>
            <person name="Kioukis A."/>
            <person name="Michalopoulou V.A."/>
            <person name="Briers L."/>
            <person name="Pirintsos S."/>
            <person name="Studholme D.J."/>
            <person name="Pavlidis P."/>
            <person name="Sarris P.F."/>
        </authorList>
    </citation>
    <scope>NUCLEOTIDE SEQUENCE [LARGE SCALE GENOMIC DNA]</scope>
    <source>
        <strain evidence="2">cv. PFS-1207/04</strain>
    </source>
</reference>
<sequence length="84" mass="9745">METSSWFSLFHARLVQMVRMLWKKVSARQYGVLTTRARRKADEEEKSRALRAGISRNIEQSHFMSVELGGQGGVHRKVDHHISH</sequence>
<dbReference type="EMBL" id="QGKV02000832">
    <property type="protein sequence ID" value="KAF3551068.1"/>
    <property type="molecule type" value="Genomic_DNA"/>
</dbReference>
<comment type="caution">
    <text evidence="1">The sequence shown here is derived from an EMBL/GenBank/DDBJ whole genome shotgun (WGS) entry which is preliminary data.</text>
</comment>
<evidence type="ECO:0000313" key="2">
    <source>
        <dbReference type="Proteomes" id="UP000266723"/>
    </source>
</evidence>
<proteinExistence type="predicted"/>
<keyword evidence="2" id="KW-1185">Reference proteome</keyword>
<name>A0ABQ7CIR2_BRACR</name>
<evidence type="ECO:0000313" key="1">
    <source>
        <dbReference type="EMBL" id="KAF3551068.1"/>
    </source>
</evidence>
<protein>
    <submittedName>
        <fullName evidence="1">Uncharacterized protein</fullName>
    </submittedName>
</protein>
<dbReference type="Proteomes" id="UP000266723">
    <property type="component" value="Unassembled WGS sequence"/>
</dbReference>
<organism evidence="1 2">
    <name type="scientific">Brassica cretica</name>
    <name type="common">Mustard</name>
    <dbReference type="NCBI Taxonomy" id="69181"/>
    <lineage>
        <taxon>Eukaryota</taxon>
        <taxon>Viridiplantae</taxon>
        <taxon>Streptophyta</taxon>
        <taxon>Embryophyta</taxon>
        <taxon>Tracheophyta</taxon>
        <taxon>Spermatophyta</taxon>
        <taxon>Magnoliopsida</taxon>
        <taxon>eudicotyledons</taxon>
        <taxon>Gunneridae</taxon>
        <taxon>Pentapetalae</taxon>
        <taxon>rosids</taxon>
        <taxon>malvids</taxon>
        <taxon>Brassicales</taxon>
        <taxon>Brassicaceae</taxon>
        <taxon>Brassiceae</taxon>
        <taxon>Brassica</taxon>
    </lineage>
</organism>
<accession>A0ABQ7CIR2</accession>
<gene>
    <name evidence="1" type="ORF">DY000_02002640</name>
</gene>